<proteinExistence type="predicted"/>
<protein>
    <submittedName>
        <fullName evidence="1">Uncharacterized protein</fullName>
    </submittedName>
</protein>
<organism evidence="1 2">
    <name type="scientific">Linderina pennispora</name>
    <dbReference type="NCBI Taxonomy" id="61395"/>
    <lineage>
        <taxon>Eukaryota</taxon>
        <taxon>Fungi</taxon>
        <taxon>Fungi incertae sedis</taxon>
        <taxon>Zoopagomycota</taxon>
        <taxon>Kickxellomycotina</taxon>
        <taxon>Kickxellomycetes</taxon>
        <taxon>Kickxellales</taxon>
        <taxon>Kickxellaceae</taxon>
        <taxon>Linderina</taxon>
    </lineage>
</organism>
<dbReference type="GeneID" id="63803075"/>
<gene>
    <name evidence="1" type="ORF">DL89DRAFT_264900</name>
</gene>
<comment type="caution">
    <text evidence="1">The sequence shown here is derived from an EMBL/GenBank/DDBJ whole genome shotgun (WGS) entry which is preliminary data.</text>
</comment>
<dbReference type="EMBL" id="MCFD01000002">
    <property type="protein sequence ID" value="ORX72696.1"/>
    <property type="molecule type" value="Genomic_DNA"/>
</dbReference>
<evidence type="ECO:0000313" key="1">
    <source>
        <dbReference type="EMBL" id="ORX72696.1"/>
    </source>
</evidence>
<dbReference type="RefSeq" id="XP_040746036.1">
    <property type="nucleotide sequence ID" value="XM_040886427.1"/>
</dbReference>
<accession>A0A1Y1WHI6</accession>
<name>A0A1Y1WHI6_9FUNG</name>
<evidence type="ECO:0000313" key="2">
    <source>
        <dbReference type="Proteomes" id="UP000193922"/>
    </source>
</evidence>
<sequence>MNLLSIHLGIARSQRADGGIASGQEQAYRRACLVSFVVPLASGRLHGIAIFGLLVAIVEPLELRIALHLVYTTTSLVAANVHFVERDPMLASGIDTRTAIAASGIDARGGLATGPYDEDVSSGDSKRGFRYSSRRWAGNRGTELLP</sequence>
<dbReference type="AlphaFoldDB" id="A0A1Y1WHI6"/>
<keyword evidence="2" id="KW-1185">Reference proteome</keyword>
<reference evidence="1 2" key="1">
    <citation type="submission" date="2016-07" db="EMBL/GenBank/DDBJ databases">
        <title>Pervasive Adenine N6-methylation of Active Genes in Fungi.</title>
        <authorList>
            <consortium name="DOE Joint Genome Institute"/>
            <person name="Mondo S.J."/>
            <person name="Dannebaum R.O."/>
            <person name="Kuo R.C."/>
            <person name="Labutti K."/>
            <person name="Haridas S."/>
            <person name="Kuo A."/>
            <person name="Salamov A."/>
            <person name="Ahrendt S.R."/>
            <person name="Lipzen A."/>
            <person name="Sullivan W."/>
            <person name="Andreopoulos W.B."/>
            <person name="Clum A."/>
            <person name="Lindquist E."/>
            <person name="Daum C."/>
            <person name="Ramamoorthy G.K."/>
            <person name="Gryganskyi A."/>
            <person name="Culley D."/>
            <person name="Magnuson J.K."/>
            <person name="James T.Y."/>
            <person name="O'Malley M.A."/>
            <person name="Stajich J.E."/>
            <person name="Spatafora J.W."/>
            <person name="Visel A."/>
            <person name="Grigoriev I.V."/>
        </authorList>
    </citation>
    <scope>NUCLEOTIDE SEQUENCE [LARGE SCALE GENOMIC DNA]</scope>
    <source>
        <strain evidence="1 2">ATCC 12442</strain>
    </source>
</reference>
<dbReference type="Proteomes" id="UP000193922">
    <property type="component" value="Unassembled WGS sequence"/>
</dbReference>